<keyword evidence="3 5" id="KW-1133">Transmembrane helix</keyword>
<protein>
    <submittedName>
        <fullName evidence="6">DoxX family protein</fullName>
    </submittedName>
</protein>
<name>A0ABS3I645_9MICO</name>
<feature type="transmembrane region" description="Helical" evidence="5">
    <location>
        <begin position="6"/>
        <end position="26"/>
    </location>
</feature>
<evidence type="ECO:0000256" key="1">
    <source>
        <dbReference type="ARBA" id="ARBA00004141"/>
    </source>
</evidence>
<keyword evidence="7" id="KW-1185">Reference proteome</keyword>
<sequence length="126" mass="12856">MDLALWIATAVLAAVALLGGVTKTFLSKARLDSMEGTWTTVTSAGPVKALGIVELLAVAGLILPPIVGIAPVLVPVTATCWAVLMVGAMVTHGRLGQTRLVALTGTYLAIAVFIAWGRFGPAAFAA</sequence>
<evidence type="ECO:0000256" key="4">
    <source>
        <dbReference type="ARBA" id="ARBA00023136"/>
    </source>
</evidence>
<evidence type="ECO:0000313" key="6">
    <source>
        <dbReference type="EMBL" id="MBO0607859.1"/>
    </source>
</evidence>
<keyword evidence="2 5" id="KW-0812">Transmembrane</keyword>
<feature type="transmembrane region" description="Helical" evidence="5">
    <location>
        <begin position="69"/>
        <end position="88"/>
    </location>
</feature>
<dbReference type="EMBL" id="JAFMPK010000019">
    <property type="protein sequence ID" value="MBO0607859.1"/>
    <property type="molecule type" value="Genomic_DNA"/>
</dbReference>
<comment type="subcellular location">
    <subcellularLocation>
        <location evidence="1">Membrane</location>
        <topology evidence="1">Multi-pass membrane protein</topology>
    </subcellularLocation>
</comment>
<feature type="transmembrane region" description="Helical" evidence="5">
    <location>
        <begin position="38"/>
        <end position="63"/>
    </location>
</feature>
<feature type="transmembrane region" description="Helical" evidence="5">
    <location>
        <begin position="100"/>
        <end position="119"/>
    </location>
</feature>
<evidence type="ECO:0000256" key="5">
    <source>
        <dbReference type="SAM" id="Phobius"/>
    </source>
</evidence>
<dbReference type="InterPro" id="IPR032808">
    <property type="entry name" value="DoxX"/>
</dbReference>
<evidence type="ECO:0000256" key="3">
    <source>
        <dbReference type="ARBA" id="ARBA00022989"/>
    </source>
</evidence>
<organism evidence="6 7">
    <name type="scientific">Myceligenerans salitolerans</name>
    <dbReference type="NCBI Taxonomy" id="1230528"/>
    <lineage>
        <taxon>Bacteria</taxon>
        <taxon>Bacillati</taxon>
        <taxon>Actinomycetota</taxon>
        <taxon>Actinomycetes</taxon>
        <taxon>Micrococcales</taxon>
        <taxon>Promicromonosporaceae</taxon>
        <taxon>Myceligenerans</taxon>
    </lineage>
</organism>
<gene>
    <name evidence="6" type="ORF">J0911_02315</name>
</gene>
<dbReference type="Pfam" id="PF13564">
    <property type="entry name" value="DoxX_2"/>
    <property type="match status" value="1"/>
</dbReference>
<proteinExistence type="predicted"/>
<dbReference type="RefSeq" id="WP_207273780.1">
    <property type="nucleotide sequence ID" value="NZ_JAFMPK010000019.1"/>
</dbReference>
<evidence type="ECO:0000313" key="7">
    <source>
        <dbReference type="Proteomes" id="UP000664617"/>
    </source>
</evidence>
<comment type="caution">
    <text evidence="6">The sequence shown here is derived from an EMBL/GenBank/DDBJ whole genome shotgun (WGS) entry which is preliminary data.</text>
</comment>
<reference evidence="7" key="1">
    <citation type="submission" date="2023-07" db="EMBL/GenBank/DDBJ databases">
        <title>Myceligenerans salitolerans sp. nov., a halotolerant actinomycete isolated from a salt lake in Xinjiang, China.</title>
        <authorList>
            <person name="Guan T."/>
        </authorList>
    </citation>
    <scope>NUCLEOTIDE SEQUENCE [LARGE SCALE GENOMIC DNA]</scope>
    <source>
        <strain evidence="7">XHU 5031</strain>
    </source>
</reference>
<accession>A0ABS3I645</accession>
<dbReference type="Proteomes" id="UP000664617">
    <property type="component" value="Unassembled WGS sequence"/>
</dbReference>
<evidence type="ECO:0000256" key="2">
    <source>
        <dbReference type="ARBA" id="ARBA00022692"/>
    </source>
</evidence>
<keyword evidence="4 5" id="KW-0472">Membrane</keyword>